<reference evidence="1" key="2">
    <citation type="journal article" date="2021" name="Genome Biol. Evol.">
        <title>Developing a high-quality reference genome for a parasitic bivalve with doubly uniparental inheritance (Bivalvia: Unionida).</title>
        <authorList>
            <person name="Smith C.H."/>
        </authorList>
    </citation>
    <scope>NUCLEOTIDE SEQUENCE</scope>
    <source>
        <strain evidence="1">CHS0354</strain>
        <tissue evidence="1">Mantle</tissue>
    </source>
</reference>
<evidence type="ECO:0000313" key="1">
    <source>
        <dbReference type="EMBL" id="KAK3599712.1"/>
    </source>
</evidence>
<comment type="caution">
    <text evidence="1">The sequence shown here is derived from an EMBL/GenBank/DDBJ whole genome shotgun (WGS) entry which is preliminary data.</text>
</comment>
<name>A0AAE0SX86_9BIVA</name>
<gene>
    <name evidence="1" type="ORF">CHS0354_037184</name>
</gene>
<proteinExistence type="predicted"/>
<organism evidence="1 2">
    <name type="scientific">Potamilus streckersoni</name>
    <dbReference type="NCBI Taxonomy" id="2493646"/>
    <lineage>
        <taxon>Eukaryota</taxon>
        <taxon>Metazoa</taxon>
        <taxon>Spiralia</taxon>
        <taxon>Lophotrochozoa</taxon>
        <taxon>Mollusca</taxon>
        <taxon>Bivalvia</taxon>
        <taxon>Autobranchia</taxon>
        <taxon>Heteroconchia</taxon>
        <taxon>Palaeoheterodonta</taxon>
        <taxon>Unionida</taxon>
        <taxon>Unionoidea</taxon>
        <taxon>Unionidae</taxon>
        <taxon>Ambleminae</taxon>
        <taxon>Lampsilini</taxon>
        <taxon>Potamilus</taxon>
    </lineage>
</organism>
<accession>A0AAE0SX86</accession>
<sequence>MIVILTRSEMLIKAERTLQLDELRDSALELCGNHGILEENKKKKKPNSINPAQHLYILYVVSF</sequence>
<evidence type="ECO:0000313" key="2">
    <source>
        <dbReference type="Proteomes" id="UP001195483"/>
    </source>
</evidence>
<reference evidence="1" key="1">
    <citation type="journal article" date="2021" name="Genome Biol. Evol.">
        <title>A High-Quality Reference Genome for a Parasitic Bivalve with Doubly Uniparental Inheritance (Bivalvia: Unionida).</title>
        <authorList>
            <person name="Smith C.H."/>
        </authorList>
    </citation>
    <scope>NUCLEOTIDE SEQUENCE</scope>
    <source>
        <strain evidence="1">CHS0354</strain>
    </source>
</reference>
<dbReference type="Proteomes" id="UP001195483">
    <property type="component" value="Unassembled WGS sequence"/>
</dbReference>
<reference evidence="1" key="3">
    <citation type="submission" date="2023-05" db="EMBL/GenBank/DDBJ databases">
        <authorList>
            <person name="Smith C.H."/>
        </authorList>
    </citation>
    <scope>NUCLEOTIDE SEQUENCE</scope>
    <source>
        <strain evidence="1">CHS0354</strain>
        <tissue evidence="1">Mantle</tissue>
    </source>
</reference>
<dbReference type="EMBL" id="JAEAOA010002176">
    <property type="protein sequence ID" value="KAK3599712.1"/>
    <property type="molecule type" value="Genomic_DNA"/>
</dbReference>
<keyword evidence="2" id="KW-1185">Reference proteome</keyword>
<dbReference type="AlphaFoldDB" id="A0AAE0SX86"/>
<protein>
    <submittedName>
        <fullName evidence="1">Uncharacterized protein</fullName>
    </submittedName>
</protein>